<gene>
    <name evidence="2" type="primary">FGENESH: predicted gene_2.508</name>
    <name evidence="3" type="ORF">AAT19DRAFT_12490</name>
    <name evidence="2" type="ORF">BN2166_0013390</name>
</gene>
<dbReference type="OMA" id="GFTQPRH"/>
<feature type="compositionally biased region" description="Low complexity" evidence="1">
    <location>
        <begin position="25"/>
        <end position="37"/>
    </location>
</feature>
<dbReference type="Proteomes" id="UP000239560">
    <property type="component" value="Unassembled WGS sequence"/>
</dbReference>
<evidence type="ECO:0000313" key="3">
    <source>
        <dbReference type="EMBL" id="PRQ77072.1"/>
    </source>
</evidence>
<evidence type="ECO:0000313" key="2">
    <source>
        <dbReference type="EMBL" id="CTR05478.1"/>
    </source>
</evidence>
<reference evidence="3 5" key="2">
    <citation type="journal article" date="2018" name="Elife">
        <title>Functional genomics of lipid metabolism in the oleaginous yeast Rhodosporidium toruloides.</title>
        <authorList>
            <person name="Coradetti S.T."/>
            <person name="Pinel D."/>
            <person name="Geiselman G."/>
            <person name="Ito M."/>
            <person name="Mondo S."/>
            <person name="Reilly M.C."/>
            <person name="Cheng Y.F."/>
            <person name="Bauer S."/>
            <person name="Grigoriev I."/>
            <person name="Gladden J.M."/>
            <person name="Simmons B.A."/>
            <person name="Brem R."/>
            <person name="Arkin A.P."/>
            <person name="Skerker J.M."/>
        </authorList>
    </citation>
    <scope>NUCLEOTIDE SEQUENCE [LARGE SCALE GENOMIC DNA]</scope>
    <source>
        <strain evidence="3 5">NBRC 0880</strain>
    </source>
</reference>
<name>A0A0K3C9B8_RHOTO</name>
<feature type="region of interest" description="Disordered" evidence="1">
    <location>
        <begin position="556"/>
        <end position="624"/>
    </location>
</feature>
<feature type="region of interest" description="Disordered" evidence="1">
    <location>
        <begin position="1"/>
        <end position="100"/>
    </location>
</feature>
<sequence>MHASRTRLRPLLVSPWLSPPPPRLATPFSSSFSSSARSDSEDRSSSRWTGDAVYFAPPHFKREDWGTRKPRRTEEEKRALIRKSIENNKPPTEEELQERHQRRIARAERLERMDLTMQLRETKTYMGGFTQPRHLKFLQALDPNPKKLKDSYDVRIGPDRIRPDAEAYTPHTVYLAVTRYPIRWGHGRATRREVVSGFCREVDLPERFKNLNWGEWKEEHINEVKEEWGQPKVKYTIPAGYHCHRDSKEYLELAVFPGSPEERSLKNQNVYKTLTCVRNDRKRTEALLAENPDAELAPGTSLEELEAYEKELLARIIPPSEEEFVRPEPPYTDPPLVVPFLTVTLPTRPLAATVARLCKGFERGLPFMASIPNEDRRDGPALFRRLLRLRANRLQELITMLVDRLNGGTGGLLHLRLSADDRGRGYEGEYLEEGVKPPNARGWAEYSFLDVNSPVWEGINQETFLASWADMPEATRGPDRKETTEWATPHPHAEAIAKHNEVKVPENPGRDIIMEKERSRANWLLSEKKQEESFMSQLTRGGGFDENLAGTHRFVPRDQPDAVFPSSPPADFPRAPAPHLARDRDRDADSASSSRPFQRDRERPLDRTPFPPRPQRFDRDRAYQ</sequence>
<organism evidence="2 4">
    <name type="scientific">Rhodotorula toruloides</name>
    <name type="common">Yeast</name>
    <name type="synonym">Rhodosporidium toruloides</name>
    <dbReference type="NCBI Taxonomy" id="5286"/>
    <lineage>
        <taxon>Eukaryota</taxon>
        <taxon>Fungi</taxon>
        <taxon>Dikarya</taxon>
        <taxon>Basidiomycota</taxon>
        <taxon>Pucciniomycotina</taxon>
        <taxon>Microbotryomycetes</taxon>
        <taxon>Sporidiobolales</taxon>
        <taxon>Sporidiobolaceae</taxon>
        <taxon>Rhodotorula</taxon>
    </lineage>
</organism>
<reference evidence="2 4" key="1">
    <citation type="submission" date="2015-07" db="EMBL/GenBank/DDBJ databases">
        <authorList>
            <person name="Cajimat M.N.B."/>
            <person name="Milazzo M.L."/>
            <person name="Fulhorst C.F."/>
        </authorList>
    </citation>
    <scope>NUCLEOTIDE SEQUENCE [LARGE SCALE GENOMIC DNA]</scope>
    <source>
        <strain evidence="2">Single colony</strain>
    </source>
</reference>
<dbReference type="OrthoDB" id="3258969at2759"/>
<evidence type="ECO:0000313" key="4">
    <source>
        <dbReference type="Proteomes" id="UP000199069"/>
    </source>
</evidence>
<dbReference type="AlphaFoldDB" id="A0A0K3C9B8"/>
<accession>A0A0K3C9B8</accession>
<dbReference type="EMBL" id="LCTV02000002">
    <property type="protein sequence ID" value="PRQ77072.1"/>
    <property type="molecule type" value="Genomic_DNA"/>
</dbReference>
<protein>
    <submittedName>
        <fullName evidence="2 3">Proteophosphoglycan ppg4</fullName>
    </submittedName>
</protein>
<feature type="compositionally biased region" description="Basic and acidic residues" evidence="1">
    <location>
        <begin position="615"/>
        <end position="624"/>
    </location>
</feature>
<feature type="compositionally biased region" description="Basic and acidic residues" evidence="1">
    <location>
        <begin position="580"/>
        <end position="589"/>
    </location>
</feature>
<proteinExistence type="predicted"/>
<keyword evidence="4" id="KW-1185">Reference proteome</keyword>
<dbReference type="Proteomes" id="UP000199069">
    <property type="component" value="Unassembled WGS sequence"/>
</dbReference>
<evidence type="ECO:0000313" key="5">
    <source>
        <dbReference type="Proteomes" id="UP000239560"/>
    </source>
</evidence>
<feature type="compositionally biased region" description="Basic and acidic residues" evidence="1">
    <location>
        <begin position="597"/>
        <end position="606"/>
    </location>
</feature>
<dbReference type="EMBL" id="CWKI01000002">
    <property type="protein sequence ID" value="CTR05478.1"/>
    <property type="molecule type" value="Genomic_DNA"/>
</dbReference>
<feature type="compositionally biased region" description="Basic and acidic residues" evidence="1">
    <location>
        <begin position="60"/>
        <end position="86"/>
    </location>
</feature>
<evidence type="ECO:0000256" key="1">
    <source>
        <dbReference type="SAM" id="MobiDB-lite"/>
    </source>
</evidence>